<proteinExistence type="predicted"/>
<keyword evidence="3" id="KW-1185">Reference proteome</keyword>
<dbReference type="EMBL" id="CP064795">
    <property type="protein sequence ID" value="QPG04518.1"/>
    <property type="molecule type" value="Genomic_DNA"/>
</dbReference>
<dbReference type="Proteomes" id="UP000595095">
    <property type="component" value="Chromosome"/>
</dbReference>
<feature type="transmembrane region" description="Helical" evidence="1">
    <location>
        <begin position="15"/>
        <end position="41"/>
    </location>
</feature>
<gene>
    <name evidence="2" type="ORF">IT774_09700</name>
</gene>
<name>A0A7S9DVI4_9ALTE</name>
<dbReference type="KEGG" id="smaa:IT774_09700"/>
<keyword evidence="1" id="KW-0812">Transmembrane</keyword>
<keyword evidence="1" id="KW-0472">Membrane</keyword>
<accession>A0A7S9DVI4</accession>
<reference evidence="2 3" key="1">
    <citation type="submission" date="2020-11" db="EMBL/GenBank/DDBJ databases">
        <title>Complete genome sequence for Salinimonas sp. strain G2-b.</title>
        <authorList>
            <person name="Park S.-J."/>
        </authorList>
    </citation>
    <scope>NUCLEOTIDE SEQUENCE [LARGE SCALE GENOMIC DNA]</scope>
    <source>
        <strain evidence="2 3">G2-b</strain>
    </source>
</reference>
<keyword evidence="1" id="KW-1133">Transmembrane helix</keyword>
<feature type="transmembrane region" description="Helical" evidence="1">
    <location>
        <begin position="53"/>
        <end position="73"/>
    </location>
</feature>
<protein>
    <submittedName>
        <fullName evidence="2">Uncharacterized protein</fullName>
    </submittedName>
</protein>
<dbReference type="AlphaFoldDB" id="A0A7S9DVI4"/>
<dbReference type="RefSeq" id="WP_195809612.1">
    <property type="nucleotide sequence ID" value="NZ_CP064795.1"/>
</dbReference>
<organism evidence="2 3">
    <name type="scientific">Salinimonas marina</name>
    <dbReference type="NCBI Taxonomy" id="2785918"/>
    <lineage>
        <taxon>Bacteria</taxon>
        <taxon>Pseudomonadati</taxon>
        <taxon>Pseudomonadota</taxon>
        <taxon>Gammaproteobacteria</taxon>
        <taxon>Alteromonadales</taxon>
        <taxon>Alteromonadaceae</taxon>
        <taxon>Alteromonas/Salinimonas group</taxon>
        <taxon>Salinimonas</taxon>
    </lineage>
</organism>
<evidence type="ECO:0000256" key="1">
    <source>
        <dbReference type="SAM" id="Phobius"/>
    </source>
</evidence>
<evidence type="ECO:0000313" key="2">
    <source>
        <dbReference type="EMBL" id="QPG04518.1"/>
    </source>
</evidence>
<evidence type="ECO:0000313" key="3">
    <source>
        <dbReference type="Proteomes" id="UP000595095"/>
    </source>
</evidence>
<sequence length="74" mass="8351">MDETLSYLGTVAGRALRWLLLTMLYELLVLPIGRFITRWVLLAGFKPDYQNPALFVVVGVLTLALTPLALAQFW</sequence>